<organism evidence="1 2">
    <name type="scientific">Pseudobacteriovorax antillogorgiicola</name>
    <dbReference type="NCBI Taxonomy" id="1513793"/>
    <lineage>
        <taxon>Bacteria</taxon>
        <taxon>Pseudomonadati</taxon>
        <taxon>Bdellovibrionota</taxon>
        <taxon>Oligoflexia</taxon>
        <taxon>Oligoflexales</taxon>
        <taxon>Pseudobacteriovoracaceae</taxon>
        <taxon>Pseudobacteriovorax</taxon>
    </lineage>
</organism>
<protein>
    <submittedName>
        <fullName evidence="1">Heme oxygenase</fullName>
    </submittedName>
</protein>
<dbReference type="SUPFAM" id="SSF48613">
    <property type="entry name" value="Heme oxygenase-like"/>
    <property type="match status" value="1"/>
</dbReference>
<gene>
    <name evidence="1" type="ORF">SAMN06296036_103248</name>
</gene>
<dbReference type="EMBL" id="FWZT01000003">
    <property type="protein sequence ID" value="SMF02194.1"/>
    <property type="molecule type" value="Genomic_DNA"/>
</dbReference>
<name>A0A1Y6BFU0_9BACT</name>
<dbReference type="Proteomes" id="UP000192907">
    <property type="component" value="Unassembled WGS sequence"/>
</dbReference>
<dbReference type="Gene3D" id="1.20.910.10">
    <property type="entry name" value="Heme oxygenase-like"/>
    <property type="match status" value="1"/>
</dbReference>
<proteinExistence type="predicted"/>
<dbReference type="RefSeq" id="WP_132315923.1">
    <property type="nucleotide sequence ID" value="NZ_FWZT01000003.1"/>
</dbReference>
<evidence type="ECO:0000313" key="2">
    <source>
        <dbReference type="Proteomes" id="UP000192907"/>
    </source>
</evidence>
<dbReference type="STRING" id="1513793.SAMN06296036_103248"/>
<evidence type="ECO:0000313" key="1">
    <source>
        <dbReference type="EMBL" id="SMF02194.1"/>
    </source>
</evidence>
<accession>A0A1Y6BFU0</accession>
<reference evidence="2" key="1">
    <citation type="submission" date="2017-04" db="EMBL/GenBank/DDBJ databases">
        <authorList>
            <person name="Varghese N."/>
            <person name="Submissions S."/>
        </authorList>
    </citation>
    <scope>NUCLEOTIDE SEQUENCE [LARGE SCALE GENOMIC DNA]</scope>
    <source>
        <strain evidence="2">RKEM611</strain>
    </source>
</reference>
<keyword evidence="2" id="KW-1185">Reference proteome</keyword>
<dbReference type="AlphaFoldDB" id="A0A1Y6BFU0"/>
<sequence>MGLIDEQLDKSTLTLLREKTRYDHDKVDRHPFIVKLMKGEANEAELIGFSNRQASWLKSNYEFLNQYCQAFLKGSSYDIAARVDWLLEHEAAPSHLVLQPHVSRPGIVALVYVSEGSLKGLQMTTRLFKRLYPGFVPPLTQSPARLSGWWQEASVFINGWQLTPSEIELAIYHAKQCFSSAKEYLVEDG</sequence>
<dbReference type="InterPro" id="IPR016084">
    <property type="entry name" value="Haem_Oase-like_multi-hlx"/>
</dbReference>